<feature type="domain" description="GH16" evidence="25">
    <location>
        <begin position="22"/>
        <end position="229"/>
    </location>
</feature>
<feature type="active site" description="Nucleophile" evidence="20">
    <location>
        <position position="119"/>
    </location>
</feature>
<dbReference type="InterPro" id="IPR013320">
    <property type="entry name" value="ConA-like_dom_sf"/>
</dbReference>
<evidence type="ECO:0000256" key="6">
    <source>
        <dbReference type="ARBA" id="ARBA00022622"/>
    </source>
</evidence>
<dbReference type="OrthoDB" id="4781at2759"/>
<comment type="function">
    <text evidence="18">Dual chitinase/transglycosylase that plays a role in cell wall architecture. Chitinase and transglycosylase activities are coupled. Required for the polysaccharide cross-linking at the septa and the cell wall. More specifically, transfers chitin to 1,6-beta-glucan in the cell wall.</text>
</comment>
<keyword evidence="11 19" id="KW-0472">Membrane</keyword>
<keyword evidence="7" id="KW-0328">Glycosyltransferase</keyword>
<dbReference type="CDD" id="cd02183">
    <property type="entry name" value="GH16_fungal_CRH1_transglycosylase"/>
    <property type="match status" value="1"/>
</dbReference>
<sequence>MKLALGVALSVLYSSALVAAQTYTNCNPLEKSCPADPALGKSNQKFDFTSGSSSEFTASGSVSYDNSNGATFTISQKGDGPLIQSNWYIMFGRVEFTIKAAPGTGIVSSAVLQSDDLDEIDWEWLGGNNAQVQTNYFGKGDTSTYSRGAYHDNSGNHDSFHTYSVDWTSSQIVWAIDGKTVRVLTPDTADSNQYPQTPMMIKAGVWAGGDPGNAQGTIDWAGGETDYNQGPFSMYLKSMTVTDYSTGNSYSYGDKSGSWESIIANNGKVNGNSGDEPTSTESAPVITATVDSVPIPWSGTHKETSSWVTPNVWPWVATDSPTGTAAGSLPSGWESRSNNIQPPGGGSVSERSRARRNSSMESITKTKFSSTQSTFLSTSAPSVSSSVAFSPSGLRSSSKNVTRHASKTTTEKHRTRRPTDVATATAENQAPATTMSSHDAPSANSGATLYHTPAALGTFCVIFGGFVVGGALFGGTVMPLVL</sequence>
<dbReference type="SUPFAM" id="SSF49899">
    <property type="entry name" value="Concanavalin A-like lectins/glucanases"/>
    <property type="match status" value="1"/>
</dbReference>
<dbReference type="GO" id="GO:0098552">
    <property type="term" value="C:side of membrane"/>
    <property type="evidence" value="ECO:0007669"/>
    <property type="project" value="UniProtKB-KW"/>
</dbReference>
<evidence type="ECO:0000256" key="21">
    <source>
        <dbReference type="PIRSR" id="PIRSR037299-2"/>
    </source>
</evidence>
<keyword evidence="5" id="KW-0134">Cell wall</keyword>
<dbReference type="PANTHER" id="PTHR10963:SF68">
    <property type="entry name" value="GLYCOSIDASE CRH1-RELATED"/>
    <property type="match status" value="1"/>
</dbReference>
<dbReference type="InterPro" id="IPR017168">
    <property type="entry name" value="CHR-like"/>
</dbReference>
<dbReference type="PANTHER" id="PTHR10963">
    <property type="entry name" value="GLYCOSYL HYDROLASE-RELATED"/>
    <property type="match status" value="1"/>
</dbReference>
<feature type="active site" description="Proton donor" evidence="20">
    <location>
        <position position="123"/>
    </location>
</feature>
<dbReference type="PROSITE" id="PS51762">
    <property type="entry name" value="GH16_2"/>
    <property type="match status" value="1"/>
</dbReference>
<evidence type="ECO:0000256" key="5">
    <source>
        <dbReference type="ARBA" id="ARBA00022512"/>
    </source>
</evidence>
<dbReference type="GO" id="GO:0005975">
    <property type="term" value="P:carbohydrate metabolic process"/>
    <property type="evidence" value="ECO:0007669"/>
    <property type="project" value="InterPro"/>
</dbReference>
<organism evidence="26 27">
    <name type="scientific">Penicillium argentinense</name>
    <dbReference type="NCBI Taxonomy" id="1131581"/>
    <lineage>
        <taxon>Eukaryota</taxon>
        <taxon>Fungi</taxon>
        <taxon>Dikarya</taxon>
        <taxon>Ascomycota</taxon>
        <taxon>Pezizomycotina</taxon>
        <taxon>Eurotiomycetes</taxon>
        <taxon>Eurotiomycetidae</taxon>
        <taxon>Eurotiales</taxon>
        <taxon>Aspergillaceae</taxon>
        <taxon>Penicillium</taxon>
    </lineage>
</organism>
<keyword evidence="5" id="KW-0964">Secreted</keyword>
<dbReference type="GO" id="GO:0031505">
    <property type="term" value="P:fungal-type cell wall organization"/>
    <property type="evidence" value="ECO:0007669"/>
    <property type="project" value="TreeGrafter"/>
</dbReference>
<comment type="caution">
    <text evidence="26">The sequence shown here is derived from an EMBL/GenBank/DDBJ whole genome shotgun (WGS) entry which is preliminary data.</text>
</comment>
<name>A0A9W9EYC5_9EURO</name>
<evidence type="ECO:0000256" key="1">
    <source>
        <dbReference type="ARBA" id="ARBA00000822"/>
    </source>
</evidence>
<keyword evidence="10 19" id="KW-0378">Hydrolase</keyword>
<keyword evidence="13" id="KW-0325">Glycoprotein</keyword>
<feature type="compositionally biased region" description="Low complexity" evidence="22">
    <location>
        <begin position="365"/>
        <end position="392"/>
    </location>
</feature>
<dbReference type="GO" id="GO:0016757">
    <property type="term" value="F:glycosyltransferase activity"/>
    <property type="evidence" value="ECO:0007669"/>
    <property type="project" value="UniProtKB-KW"/>
</dbReference>
<evidence type="ECO:0000256" key="17">
    <source>
        <dbReference type="ARBA" id="ARBA00038074"/>
    </source>
</evidence>
<dbReference type="Proteomes" id="UP001149074">
    <property type="component" value="Unassembled WGS sequence"/>
</dbReference>
<gene>
    <name evidence="26" type="ORF">N7532_008843</name>
</gene>
<keyword evidence="15" id="KW-0326">Glycosidase</keyword>
<evidence type="ECO:0000256" key="19">
    <source>
        <dbReference type="PIRNR" id="PIRNR037299"/>
    </source>
</evidence>
<evidence type="ECO:0000256" key="11">
    <source>
        <dbReference type="ARBA" id="ARBA00023136"/>
    </source>
</evidence>
<evidence type="ECO:0000256" key="8">
    <source>
        <dbReference type="ARBA" id="ARBA00022679"/>
    </source>
</evidence>
<comment type="similarity">
    <text evidence="17">Belongs to the glycosyl hydrolase 16 family. CRH1 subfamily.</text>
</comment>
<keyword evidence="23" id="KW-1133">Transmembrane helix</keyword>
<feature type="transmembrane region" description="Helical" evidence="23">
    <location>
        <begin position="454"/>
        <end position="481"/>
    </location>
</feature>
<evidence type="ECO:0000256" key="3">
    <source>
        <dbReference type="ARBA" id="ARBA00004609"/>
    </source>
</evidence>
<feature type="disulfide bond" evidence="21">
    <location>
        <begin position="26"/>
        <end position="33"/>
    </location>
</feature>
<protein>
    <recommendedName>
        <fullName evidence="19">Crh-like protein</fullName>
        <ecNumber evidence="19">3.2.-.-</ecNumber>
    </recommendedName>
</protein>
<dbReference type="GeneID" id="81360314"/>
<evidence type="ECO:0000256" key="22">
    <source>
        <dbReference type="SAM" id="MobiDB-lite"/>
    </source>
</evidence>
<evidence type="ECO:0000256" key="16">
    <source>
        <dbReference type="ARBA" id="ARBA00023316"/>
    </source>
</evidence>
<keyword evidence="9 24" id="KW-0732">Signal</keyword>
<dbReference type="Pfam" id="PF00722">
    <property type="entry name" value="Glyco_hydro_16"/>
    <property type="match status" value="1"/>
</dbReference>
<feature type="region of interest" description="Disordered" evidence="22">
    <location>
        <begin position="319"/>
        <end position="443"/>
    </location>
</feature>
<dbReference type="RefSeq" id="XP_056472141.1">
    <property type="nucleotide sequence ID" value="XM_056621335.1"/>
</dbReference>
<dbReference type="Gene3D" id="2.60.120.200">
    <property type="match status" value="1"/>
</dbReference>
<evidence type="ECO:0000256" key="14">
    <source>
        <dbReference type="ARBA" id="ARBA00023288"/>
    </source>
</evidence>
<proteinExistence type="inferred from homology"/>
<evidence type="ECO:0000256" key="10">
    <source>
        <dbReference type="ARBA" id="ARBA00022801"/>
    </source>
</evidence>
<dbReference type="InterPro" id="IPR050546">
    <property type="entry name" value="Glycosyl_Hydrlase_16"/>
</dbReference>
<keyword evidence="4" id="KW-1003">Cell membrane</keyword>
<dbReference type="FunFam" id="2.60.120.200:FF:000152">
    <property type="entry name" value="Cell wall glucanase"/>
    <property type="match status" value="1"/>
</dbReference>
<dbReference type="AlphaFoldDB" id="A0A9W9EYC5"/>
<keyword evidence="16" id="KW-0961">Cell wall biogenesis/degradation</keyword>
<evidence type="ECO:0000256" key="13">
    <source>
        <dbReference type="ARBA" id="ARBA00023180"/>
    </source>
</evidence>
<dbReference type="GO" id="GO:0008843">
    <property type="term" value="F:endochitinase activity"/>
    <property type="evidence" value="ECO:0007669"/>
    <property type="project" value="UniProtKB-EC"/>
</dbReference>
<evidence type="ECO:0000256" key="9">
    <source>
        <dbReference type="ARBA" id="ARBA00022729"/>
    </source>
</evidence>
<evidence type="ECO:0000256" key="12">
    <source>
        <dbReference type="ARBA" id="ARBA00023157"/>
    </source>
</evidence>
<dbReference type="InterPro" id="IPR000757">
    <property type="entry name" value="Beta-glucanase-like"/>
</dbReference>
<keyword evidence="6" id="KW-0336">GPI-anchor</keyword>
<evidence type="ECO:0000313" key="27">
    <source>
        <dbReference type="Proteomes" id="UP001149074"/>
    </source>
</evidence>
<feature type="signal peptide" evidence="24">
    <location>
        <begin position="1"/>
        <end position="20"/>
    </location>
</feature>
<evidence type="ECO:0000256" key="23">
    <source>
        <dbReference type="SAM" id="Phobius"/>
    </source>
</evidence>
<reference evidence="26" key="2">
    <citation type="journal article" date="2023" name="IMA Fungus">
        <title>Comparative genomic study of the Penicillium genus elucidates a diverse pangenome and 15 lateral gene transfer events.</title>
        <authorList>
            <person name="Petersen C."/>
            <person name="Sorensen T."/>
            <person name="Nielsen M.R."/>
            <person name="Sondergaard T.E."/>
            <person name="Sorensen J.L."/>
            <person name="Fitzpatrick D.A."/>
            <person name="Frisvad J.C."/>
            <person name="Nielsen K.L."/>
        </authorList>
    </citation>
    <scope>NUCLEOTIDE SEQUENCE</scope>
    <source>
        <strain evidence="26">IBT 30761</strain>
    </source>
</reference>
<keyword evidence="8" id="KW-0808">Transferase</keyword>
<comment type="subcellular location">
    <subcellularLocation>
        <location evidence="3">Cell membrane</location>
        <topology evidence="3">Lipid-anchor</topology>
        <topology evidence="3">GPI-anchor</topology>
    </subcellularLocation>
    <subcellularLocation>
        <location evidence="2">Secreted</location>
        <location evidence="2">Cell wall</location>
    </subcellularLocation>
</comment>
<evidence type="ECO:0000256" key="20">
    <source>
        <dbReference type="PIRSR" id="PIRSR037299-1"/>
    </source>
</evidence>
<reference evidence="26" key="1">
    <citation type="submission" date="2022-11" db="EMBL/GenBank/DDBJ databases">
        <authorList>
            <person name="Petersen C."/>
        </authorList>
    </citation>
    <scope>NUCLEOTIDE SEQUENCE</scope>
    <source>
        <strain evidence="26">IBT 30761</strain>
    </source>
</reference>
<keyword evidence="14" id="KW-0449">Lipoprotein</keyword>
<evidence type="ECO:0000256" key="18">
    <source>
        <dbReference type="ARBA" id="ARBA00093308"/>
    </source>
</evidence>
<evidence type="ECO:0000256" key="24">
    <source>
        <dbReference type="SAM" id="SignalP"/>
    </source>
</evidence>
<feature type="chain" id="PRO_5040932600" description="Crh-like protein" evidence="24">
    <location>
        <begin position="21"/>
        <end position="482"/>
    </location>
</feature>
<evidence type="ECO:0000256" key="2">
    <source>
        <dbReference type="ARBA" id="ARBA00004191"/>
    </source>
</evidence>
<accession>A0A9W9EYC5</accession>
<evidence type="ECO:0000256" key="7">
    <source>
        <dbReference type="ARBA" id="ARBA00022676"/>
    </source>
</evidence>
<dbReference type="EC" id="3.2.-.-" evidence="19"/>
<dbReference type="EMBL" id="JAPQKI010000009">
    <property type="protein sequence ID" value="KAJ5090159.1"/>
    <property type="molecule type" value="Genomic_DNA"/>
</dbReference>
<keyword evidence="12 21" id="KW-1015">Disulfide bond</keyword>
<evidence type="ECO:0000256" key="15">
    <source>
        <dbReference type="ARBA" id="ARBA00023295"/>
    </source>
</evidence>
<dbReference type="GO" id="GO:0005886">
    <property type="term" value="C:plasma membrane"/>
    <property type="evidence" value="ECO:0007669"/>
    <property type="project" value="UniProtKB-SubCell"/>
</dbReference>
<keyword evidence="23" id="KW-0812">Transmembrane</keyword>
<evidence type="ECO:0000313" key="26">
    <source>
        <dbReference type="EMBL" id="KAJ5090159.1"/>
    </source>
</evidence>
<feature type="compositionally biased region" description="Polar residues" evidence="22">
    <location>
        <begin position="425"/>
        <end position="443"/>
    </location>
</feature>
<keyword evidence="27" id="KW-1185">Reference proteome</keyword>
<evidence type="ECO:0000256" key="4">
    <source>
        <dbReference type="ARBA" id="ARBA00022475"/>
    </source>
</evidence>
<evidence type="ECO:0000259" key="25">
    <source>
        <dbReference type="PROSITE" id="PS51762"/>
    </source>
</evidence>
<dbReference type="PIRSF" id="PIRSF037299">
    <property type="entry name" value="Glycosidase_CRH1_prd"/>
    <property type="match status" value="1"/>
</dbReference>
<dbReference type="GO" id="GO:0009277">
    <property type="term" value="C:fungal-type cell wall"/>
    <property type="evidence" value="ECO:0007669"/>
    <property type="project" value="TreeGrafter"/>
</dbReference>
<comment type="catalytic activity">
    <reaction evidence="1">
        <text>Random endo-hydrolysis of N-acetyl-beta-D-glucosaminide (1-&gt;4)-beta-linkages in chitin and chitodextrins.</text>
        <dbReference type="EC" id="3.2.1.14"/>
    </reaction>
</comment>